<keyword evidence="4" id="KW-0223">Dioxygenase</keyword>
<name>A0ABW7MYD5_9FLAO</name>
<organism evidence="8 9">
    <name type="scientific">Gaetbulibacter aestuarii</name>
    <dbReference type="NCBI Taxonomy" id="1502358"/>
    <lineage>
        <taxon>Bacteria</taxon>
        <taxon>Pseudomonadati</taxon>
        <taxon>Bacteroidota</taxon>
        <taxon>Flavobacteriia</taxon>
        <taxon>Flavobacteriales</taxon>
        <taxon>Flavobacteriaceae</taxon>
        <taxon>Gaetbulibacter</taxon>
    </lineage>
</organism>
<keyword evidence="3" id="KW-0847">Vitamin C</keyword>
<protein>
    <submittedName>
        <fullName evidence="8">2OG-Fe(II) oxygenase</fullName>
        <ecNumber evidence="8">1.14.11.-</ecNumber>
    </submittedName>
</protein>
<evidence type="ECO:0000256" key="6">
    <source>
        <dbReference type="ARBA" id="ARBA00023004"/>
    </source>
</evidence>
<dbReference type="Gene3D" id="2.60.120.620">
    <property type="entry name" value="q2cbj1_9rhob like domain"/>
    <property type="match status" value="1"/>
</dbReference>
<dbReference type="SMART" id="SM00702">
    <property type="entry name" value="P4Hc"/>
    <property type="match status" value="1"/>
</dbReference>
<dbReference type="Proteomes" id="UP001610100">
    <property type="component" value="Unassembled WGS sequence"/>
</dbReference>
<evidence type="ECO:0000256" key="5">
    <source>
        <dbReference type="ARBA" id="ARBA00023002"/>
    </source>
</evidence>
<proteinExistence type="predicted"/>
<dbReference type="RefSeq" id="WP_344741052.1">
    <property type="nucleotide sequence ID" value="NZ_BAABAY010000002.1"/>
</dbReference>
<evidence type="ECO:0000256" key="3">
    <source>
        <dbReference type="ARBA" id="ARBA00022896"/>
    </source>
</evidence>
<dbReference type="PANTHER" id="PTHR12907:SF26">
    <property type="entry name" value="HIF PROLYL HYDROXYLASE, ISOFORM C"/>
    <property type="match status" value="1"/>
</dbReference>
<comment type="cofactor">
    <cofactor evidence="1">
        <name>L-ascorbate</name>
        <dbReference type="ChEBI" id="CHEBI:38290"/>
    </cofactor>
</comment>
<accession>A0ABW7MYD5</accession>
<evidence type="ECO:0000313" key="9">
    <source>
        <dbReference type="Proteomes" id="UP001610100"/>
    </source>
</evidence>
<dbReference type="Pfam" id="PF13640">
    <property type="entry name" value="2OG-FeII_Oxy_3"/>
    <property type="match status" value="1"/>
</dbReference>
<dbReference type="PANTHER" id="PTHR12907">
    <property type="entry name" value="EGL NINE HOMOLOG-RELATED"/>
    <property type="match status" value="1"/>
</dbReference>
<sequence length="196" mass="22883">MFETYETLIEGLLEKGFGSVDHWLSSEELVGLRKSLLLHYDNDLFHSAGIGNKENLQMIKKIRNDHIYWLDASKANVYEKQFLQKINDFTDHLNRTCFAGIHSFEFQYAVYEQGSFYKKHIDQFQNDDKRQFSIVFYLTEAWQPGDGGELLLFSDDVVTTIQPVPGRMVFFRSDLPHEVLTSNIQRLSLTGWMKSI</sequence>
<evidence type="ECO:0000256" key="1">
    <source>
        <dbReference type="ARBA" id="ARBA00001961"/>
    </source>
</evidence>
<keyword evidence="6" id="KW-0408">Iron</keyword>
<evidence type="ECO:0000313" key="8">
    <source>
        <dbReference type="EMBL" id="MFH6771849.1"/>
    </source>
</evidence>
<dbReference type="InterPro" id="IPR005123">
    <property type="entry name" value="Oxoglu/Fe-dep_dioxygenase_dom"/>
</dbReference>
<keyword evidence="9" id="KW-1185">Reference proteome</keyword>
<dbReference type="InterPro" id="IPR006620">
    <property type="entry name" value="Pro_4_hyd_alph"/>
</dbReference>
<dbReference type="PROSITE" id="PS51471">
    <property type="entry name" value="FE2OG_OXY"/>
    <property type="match status" value="1"/>
</dbReference>
<dbReference type="EC" id="1.14.11.-" evidence="8"/>
<feature type="domain" description="Fe2OG dioxygenase" evidence="7">
    <location>
        <begin position="102"/>
        <end position="195"/>
    </location>
</feature>
<keyword evidence="2" id="KW-0479">Metal-binding</keyword>
<dbReference type="GO" id="GO:0016491">
    <property type="term" value="F:oxidoreductase activity"/>
    <property type="evidence" value="ECO:0007669"/>
    <property type="project" value="UniProtKB-KW"/>
</dbReference>
<dbReference type="EMBL" id="JBAWKB010000002">
    <property type="protein sequence ID" value="MFH6771849.1"/>
    <property type="molecule type" value="Genomic_DNA"/>
</dbReference>
<reference evidence="8 9" key="1">
    <citation type="submission" date="2024-02" db="EMBL/GenBank/DDBJ databases">
        <title>A Gaetbulibacter species isolated from tidal flats and genomic insights of their niches.</title>
        <authorList>
            <person name="Ye Y."/>
        </authorList>
    </citation>
    <scope>NUCLEOTIDE SEQUENCE [LARGE SCALE GENOMIC DNA]</scope>
    <source>
        <strain evidence="8 9">KYW382</strain>
    </source>
</reference>
<dbReference type="InterPro" id="IPR051559">
    <property type="entry name" value="HIF_prolyl_hydroxylases"/>
</dbReference>
<dbReference type="InterPro" id="IPR044862">
    <property type="entry name" value="Pro_4_hyd_alph_FE2OG_OXY"/>
</dbReference>
<gene>
    <name evidence="8" type="ORF">V8G58_07860</name>
</gene>
<evidence type="ECO:0000256" key="2">
    <source>
        <dbReference type="ARBA" id="ARBA00022723"/>
    </source>
</evidence>
<comment type="caution">
    <text evidence="8">The sequence shown here is derived from an EMBL/GenBank/DDBJ whole genome shotgun (WGS) entry which is preliminary data.</text>
</comment>
<keyword evidence="5 8" id="KW-0560">Oxidoreductase</keyword>
<evidence type="ECO:0000256" key="4">
    <source>
        <dbReference type="ARBA" id="ARBA00022964"/>
    </source>
</evidence>
<evidence type="ECO:0000259" key="7">
    <source>
        <dbReference type="PROSITE" id="PS51471"/>
    </source>
</evidence>